<organism evidence="5">
    <name type="scientific">Magallana gigas</name>
    <name type="common">Pacific oyster</name>
    <name type="synonym">Crassostrea gigas</name>
    <dbReference type="NCBI Taxonomy" id="29159"/>
    <lineage>
        <taxon>Eukaryota</taxon>
        <taxon>Metazoa</taxon>
        <taxon>Spiralia</taxon>
        <taxon>Lophotrochozoa</taxon>
        <taxon>Mollusca</taxon>
        <taxon>Bivalvia</taxon>
        <taxon>Autobranchia</taxon>
        <taxon>Pteriomorphia</taxon>
        <taxon>Ostreida</taxon>
        <taxon>Ostreoidea</taxon>
        <taxon>Ostreidae</taxon>
        <taxon>Magallana</taxon>
    </lineage>
</organism>
<feature type="binding site" evidence="4">
    <location>
        <position position="150"/>
    </location>
    <ligand>
        <name>Zn(2+)</name>
        <dbReference type="ChEBI" id="CHEBI:29105"/>
        <note>catalytic</note>
    </ligand>
</feature>
<dbReference type="InterPro" id="IPR051489">
    <property type="entry name" value="ADAM_Metalloproteinase"/>
</dbReference>
<feature type="binding site" evidence="4">
    <location>
        <position position="144"/>
    </location>
    <ligand>
        <name>Zn(2+)</name>
        <dbReference type="ChEBI" id="CHEBI:29105"/>
        <note>catalytic</note>
    </ligand>
</feature>
<dbReference type="EMBL" id="JH818186">
    <property type="protein sequence ID" value="EKC41627.1"/>
    <property type="molecule type" value="Genomic_DNA"/>
</dbReference>
<dbReference type="SMART" id="SM00050">
    <property type="entry name" value="DISIN"/>
    <property type="match status" value="1"/>
</dbReference>
<dbReference type="Pfam" id="PF21299">
    <property type="entry name" value="ADAM10_Cys-rich"/>
    <property type="match status" value="1"/>
</dbReference>
<dbReference type="EC" id="3.4.24.81" evidence="2"/>
<keyword evidence="3" id="KW-0165">Cleavage on pair of basic residues</keyword>
<comment type="catalytic activity">
    <reaction evidence="1">
        <text>Endopeptidase of broad specificity.</text>
        <dbReference type="EC" id="3.4.24.81"/>
    </reaction>
</comment>
<dbReference type="GO" id="GO:0005886">
    <property type="term" value="C:plasma membrane"/>
    <property type="evidence" value="ECO:0007669"/>
    <property type="project" value="TreeGrafter"/>
</dbReference>
<dbReference type="GO" id="GO:0004222">
    <property type="term" value="F:metalloendopeptidase activity"/>
    <property type="evidence" value="ECO:0007669"/>
    <property type="project" value="InterPro"/>
</dbReference>
<evidence type="ECO:0000256" key="4">
    <source>
        <dbReference type="PROSITE-ProRule" id="PRU00276"/>
    </source>
</evidence>
<dbReference type="InterPro" id="IPR001762">
    <property type="entry name" value="Disintegrin_dom"/>
</dbReference>
<dbReference type="InParanoid" id="K1QXL4"/>
<dbReference type="InterPro" id="IPR049038">
    <property type="entry name" value="ADAM10_Cys-rich"/>
</dbReference>
<evidence type="ECO:0000313" key="5">
    <source>
        <dbReference type="EMBL" id="EKC41627.1"/>
    </source>
</evidence>
<evidence type="ECO:0000256" key="3">
    <source>
        <dbReference type="ARBA" id="ARBA00022685"/>
    </source>
</evidence>
<dbReference type="PROSITE" id="PS50214">
    <property type="entry name" value="DISINTEGRIN_2"/>
    <property type="match status" value="1"/>
</dbReference>
<dbReference type="Gene3D" id="4.10.70.10">
    <property type="entry name" value="Disintegrin domain"/>
    <property type="match status" value="1"/>
</dbReference>
<keyword evidence="4" id="KW-0479">Metal-binding</keyword>
<keyword evidence="4" id="KW-0862">Zinc</keyword>
<sequence length="562" mass="62637">MRYQVSQADMIFRSTDFNGNGYGDNIGFEISNITVFTDPNYSGYYMSDLSLDVNDYLSTFSKYDFDQSCLAVAFTYRDFDRGVVGLAWMGSSSLYGYPGGLCQRRIQSDGVMYSYNTALVTMLNYGARVNSYESSMVLTHEFGHNFGSLHDSDGDPSCFSETYGNFIMYPTSGEGTKPNENKFSPCSINMIYPVIVNKGWCLADRSTPSCGNSIVEPGEECDCGTSFTCVYTDNCCTPSDVTNSPDAPCTFRRSEGKVCSPRTGLCCEQSCTFTPASVQKVCGISSECQETVVCDGNNSVCPDATLKPDNTSCDSDRKLCDNGTCSKSSCERNNLVECQCTTVSHDMCKLCCKAPNTGDCKPANEFSILSTTSDVIMLASGSSCNEFTGFCDSRHTCISEDPNDVIDRLKDAFSSQVRQDIGLWMKNNWYYVFFGLLSLFMLIILFIGCRRKNENVQGRAYRQGRFEQVMAQARIEREKQERKMNVLAAMFDKRIRKVQHGHESLEYTYAVVRLSVFFPTATKEVIRQALAKCTSEDVAVRHLLVSGFPMRKMVCAKDFMVS</sequence>
<proteinExistence type="predicted"/>
<reference evidence="5" key="1">
    <citation type="journal article" date="2012" name="Nature">
        <title>The oyster genome reveals stress adaptation and complexity of shell formation.</title>
        <authorList>
            <person name="Zhang G."/>
            <person name="Fang X."/>
            <person name="Guo X."/>
            <person name="Li L."/>
            <person name="Luo R."/>
            <person name="Xu F."/>
            <person name="Yang P."/>
            <person name="Zhang L."/>
            <person name="Wang X."/>
            <person name="Qi H."/>
            <person name="Xiong Z."/>
            <person name="Que H."/>
            <person name="Xie Y."/>
            <person name="Holland P.W."/>
            <person name="Paps J."/>
            <person name="Zhu Y."/>
            <person name="Wu F."/>
            <person name="Chen Y."/>
            <person name="Wang J."/>
            <person name="Peng C."/>
            <person name="Meng J."/>
            <person name="Yang L."/>
            <person name="Liu J."/>
            <person name="Wen B."/>
            <person name="Zhang N."/>
            <person name="Huang Z."/>
            <person name="Zhu Q."/>
            <person name="Feng Y."/>
            <person name="Mount A."/>
            <person name="Hedgecock D."/>
            <person name="Xu Z."/>
            <person name="Liu Y."/>
            <person name="Domazet-Loso T."/>
            <person name="Du Y."/>
            <person name="Sun X."/>
            <person name="Zhang S."/>
            <person name="Liu B."/>
            <person name="Cheng P."/>
            <person name="Jiang X."/>
            <person name="Li J."/>
            <person name="Fan D."/>
            <person name="Wang W."/>
            <person name="Fu W."/>
            <person name="Wang T."/>
            <person name="Wang B."/>
            <person name="Zhang J."/>
            <person name="Peng Z."/>
            <person name="Li Y."/>
            <person name="Li N."/>
            <person name="Wang J."/>
            <person name="Chen M."/>
            <person name="He Y."/>
            <person name="Tan F."/>
            <person name="Song X."/>
            <person name="Zheng Q."/>
            <person name="Huang R."/>
            <person name="Yang H."/>
            <person name="Du X."/>
            <person name="Chen L."/>
            <person name="Yang M."/>
            <person name="Gaffney P.M."/>
            <person name="Wang S."/>
            <person name="Luo L."/>
            <person name="She Z."/>
            <person name="Ming Y."/>
            <person name="Huang W."/>
            <person name="Zhang S."/>
            <person name="Huang B."/>
            <person name="Zhang Y."/>
            <person name="Qu T."/>
            <person name="Ni P."/>
            <person name="Miao G."/>
            <person name="Wang J."/>
            <person name="Wang Q."/>
            <person name="Steinberg C.E."/>
            <person name="Wang H."/>
            <person name="Li N."/>
            <person name="Qian L."/>
            <person name="Zhang G."/>
            <person name="Li Y."/>
            <person name="Yang H."/>
            <person name="Liu X."/>
            <person name="Wang J."/>
            <person name="Yin Y."/>
            <person name="Wang J."/>
        </authorList>
    </citation>
    <scope>NUCLEOTIDE SEQUENCE [LARGE SCALE GENOMIC DNA]</scope>
    <source>
        <strain evidence="5">05x7-T-G4-1.051#20</strain>
    </source>
</reference>
<dbReference type="PANTHER" id="PTHR45702">
    <property type="entry name" value="ADAM10/ADAM17 METALLOPEPTIDASE FAMILY MEMBER"/>
    <property type="match status" value="1"/>
</dbReference>
<comment type="caution">
    <text evidence="4">Lacks conserved residue(s) required for the propagation of feature annotation.</text>
</comment>
<dbReference type="Pfam" id="PF13574">
    <property type="entry name" value="Reprolysin_2"/>
    <property type="match status" value="1"/>
</dbReference>
<feature type="binding site" evidence="4">
    <location>
        <position position="140"/>
    </location>
    <ligand>
        <name>Zn(2+)</name>
        <dbReference type="ChEBI" id="CHEBI:29105"/>
        <note>catalytic</note>
    </ligand>
</feature>
<protein>
    <recommendedName>
        <fullName evidence="2">ADAM10 endopeptidase</fullName>
        <ecNumber evidence="2">3.4.24.81</ecNumber>
    </recommendedName>
</protein>
<keyword evidence="5" id="KW-0401">Integrin</keyword>
<dbReference type="GO" id="GO:0007219">
    <property type="term" value="P:Notch signaling pathway"/>
    <property type="evidence" value="ECO:0007669"/>
    <property type="project" value="TreeGrafter"/>
</dbReference>
<dbReference type="HOGENOM" id="CLU_004602_2_1_1"/>
<evidence type="ECO:0000256" key="1">
    <source>
        <dbReference type="ARBA" id="ARBA00001809"/>
    </source>
</evidence>
<name>K1QXL4_MAGGI</name>
<dbReference type="GO" id="GO:0046872">
    <property type="term" value="F:metal ion binding"/>
    <property type="evidence" value="ECO:0007669"/>
    <property type="project" value="UniProtKB-KW"/>
</dbReference>
<dbReference type="SUPFAM" id="SSF55486">
    <property type="entry name" value="Metalloproteases ('zincins'), catalytic domain"/>
    <property type="match status" value="1"/>
</dbReference>
<dbReference type="AlphaFoldDB" id="K1QXL4"/>
<feature type="active site" evidence="4">
    <location>
        <position position="141"/>
    </location>
</feature>
<accession>K1QXL4</accession>
<dbReference type="GO" id="GO:0007229">
    <property type="term" value="P:integrin-mediated signaling pathway"/>
    <property type="evidence" value="ECO:0007669"/>
    <property type="project" value="UniProtKB-KW"/>
</dbReference>
<dbReference type="InterPro" id="IPR001590">
    <property type="entry name" value="Peptidase_M12B"/>
</dbReference>
<dbReference type="InterPro" id="IPR024079">
    <property type="entry name" value="MetalloPept_cat_dom_sf"/>
</dbReference>
<dbReference type="Gene3D" id="3.40.390.10">
    <property type="entry name" value="Collagenase (Catalytic Domain)"/>
    <property type="match status" value="1"/>
</dbReference>
<evidence type="ECO:0000256" key="2">
    <source>
        <dbReference type="ARBA" id="ARBA00012332"/>
    </source>
</evidence>
<dbReference type="PANTHER" id="PTHR45702:SF2">
    <property type="entry name" value="KUZBANIAN, ISOFORM A"/>
    <property type="match status" value="1"/>
</dbReference>
<dbReference type="GO" id="GO:0006509">
    <property type="term" value="P:membrane protein ectodomain proteolysis"/>
    <property type="evidence" value="ECO:0007669"/>
    <property type="project" value="TreeGrafter"/>
</dbReference>
<dbReference type="InterPro" id="IPR036436">
    <property type="entry name" value="Disintegrin_dom_sf"/>
</dbReference>
<dbReference type="PROSITE" id="PS50215">
    <property type="entry name" value="ADAM_MEPRO"/>
    <property type="match status" value="1"/>
</dbReference>
<gene>
    <name evidence="5" type="ORF">CGI_10022029</name>
</gene>